<dbReference type="GO" id="GO:0002183">
    <property type="term" value="P:cytoplasmic translational initiation"/>
    <property type="evidence" value="ECO:0007669"/>
    <property type="project" value="TreeGrafter"/>
</dbReference>
<reference evidence="3 4" key="2">
    <citation type="submission" date="2018-11" db="EMBL/GenBank/DDBJ databases">
        <authorList>
            <consortium name="Pathogen Informatics"/>
        </authorList>
    </citation>
    <scope>NUCLEOTIDE SEQUENCE [LARGE SCALE GENOMIC DNA]</scope>
    <source>
        <strain evidence="3 4">Egypt</strain>
    </source>
</reference>
<dbReference type="Pfam" id="PF01399">
    <property type="entry name" value="PCI"/>
    <property type="match status" value="1"/>
</dbReference>
<evidence type="ECO:0000256" key="1">
    <source>
        <dbReference type="ARBA" id="ARBA00008482"/>
    </source>
</evidence>
<evidence type="ECO:0000313" key="4">
    <source>
        <dbReference type="Proteomes" id="UP000272942"/>
    </source>
</evidence>
<protein>
    <submittedName>
        <fullName evidence="5">PCI domain-containing protein</fullName>
    </submittedName>
</protein>
<dbReference type="AlphaFoldDB" id="A0A183BBG0"/>
<dbReference type="OrthoDB" id="10267031at2759"/>
<dbReference type="EMBL" id="UZAN01064789">
    <property type="protein sequence ID" value="VDP93818.1"/>
    <property type="molecule type" value="Genomic_DNA"/>
</dbReference>
<proteinExistence type="inferred from homology"/>
<dbReference type="PANTHER" id="PTHR15350:SF2">
    <property type="entry name" value="EUKARYOTIC TRANSLATION INITIATION FACTOR 3 SUBUNIT M"/>
    <property type="match status" value="1"/>
</dbReference>
<reference evidence="5" key="1">
    <citation type="submission" date="2016-06" db="UniProtKB">
        <authorList>
            <consortium name="WormBaseParasite"/>
        </authorList>
    </citation>
    <scope>IDENTIFICATION</scope>
</reference>
<comment type="similarity">
    <text evidence="1">Belongs to the CSN7/EIF3M family. CSN7 subfamily.</text>
</comment>
<dbReference type="InterPro" id="IPR000717">
    <property type="entry name" value="PCI_dom"/>
</dbReference>
<sequence length="162" mass="18807">MQVASWLEKCLCTPEERRKVWRKLHETFSGLGESRRATEALVYLLSTYNDDDAAEARQDFFKIFLSGNLTTFKAFMKKHPDFLKQNGLDEDACRHKLRLLTLMQISENQADISYDAAVKELELPVENLESFIIEAVSFWDTHNTCHNRRSLWRSTTCSSGRP</sequence>
<dbReference type="InterPro" id="IPR045237">
    <property type="entry name" value="COPS7/eIF3m"/>
</dbReference>
<dbReference type="PANTHER" id="PTHR15350">
    <property type="entry name" value="COP9 SIGNALOSOME COMPLEX SUBUNIT 7/DENDRITIC CELL PROTEIN GA17"/>
    <property type="match status" value="1"/>
</dbReference>
<evidence type="ECO:0000259" key="2">
    <source>
        <dbReference type="Pfam" id="PF01399"/>
    </source>
</evidence>
<name>A0A183BBG0_9TREM</name>
<evidence type="ECO:0000313" key="5">
    <source>
        <dbReference type="WBParaSite" id="ECPE_0001658801-mRNA-1"/>
    </source>
</evidence>
<accession>A0A183BBG0</accession>
<dbReference type="GO" id="GO:0005852">
    <property type="term" value="C:eukaryotic translation initiation factor 3 complex"/>
    <property type="evidence" value="ECO:0007669"/>
    <property type="project" value="TreeGrafter"/>
</dbReference>
<organism evidence="5">
    <name type="scientific">Echinostoma caproni</name>
    <dbReference type="NCBI Taxonomy" id="27848"/>
    <lineage>
        <taxon>Eukaryota</taxon>
        <taxon>Metazoa</taxon>
        <taxon>Spiralia</taxon>
        <taxon>Lophotrochozoa</taxon>
        <taxon>Platyhelminthes</taxon>
        <taxon>Trematoda</taxon>
        <taxon>Digenea</taxon>
        <taxon>Plagiorchiida</taxon>
        <taxon>Echinostomata</taxon>
        <taxon>Echinostomatoidea</taxon>
        <taxon>Echinostomatidae</taxon>
        <taxon>Echinostoma</taxon>
    </lineage>
</organism>
<evidence type="ECO:0000313" key="3">
    <source>
        <dbReference type="EMBL" id="VDP93818.1"/>
    </source>
</evidence>
<dbReference type="WBParaSite" id="ECPE_0001658801-mRNA-1">
    <property type="protein sequence ID" value="ECPE_0001658801-mRNA-1"/>
    <property type="gene ID" value="ECPE_0001658801"/>
</dbReference>
<keyword evidence="4" id="KW-1185">Reference proteome</keyword>
<feature type="domain" description="PCI" evidence="2">
    <location>
        <begin position="76"/>
        <end position="136"/>
    </location>
</feature>
<gene>
    <name evidence="3" type="ORF">ECPE_LOCUS16546</name>
</gene>
<dbReference type="Proteomes" id="UP000272942">
    <property type="component" value="Unassembled WGS sequence"/>
</dbReference>